<keyword evidence="3 4" id="KW-0446">Lipid-binding</keyword>
<comment type="function">
    <text evidence="4">Plant non-specific lipid-transfer proteins transfer phospholipids as well as galactolipids across membranes. May play a role in wax or cutin deposition in the cell walls of expanding epidermal cells and certain secretory tissues.</text>
</comment>
<proteinExistence type="inferred from homology"/>
<evidence type="ECO:0000256" key="5">
    <source>
        <dbReference type="SAM" id="SignalP"/>
    </source>
</evidence>
<dbReference type="InterPro" id="IPR036312">
    <property type="entry name" value="Bifun_inhib/LTP/seed_sf"/>
</dbReference>
<keyword evidence="2 4" id="KW-0813">Transport</keyword>
<dbReference type="EMBL" id="OX459124">
    <property type="protein sequence ID" value="CAI9112891.1"/>
    <property type="molecule type" value="Genomic_DNA"/>
</dbReference>
<evidence type="ECO:0000256" key="1">
    <source>
        <dbReference type="ARBA" id="ARBA00009748"/>
    </source>
</evidence>
<dbReference type="GO" id="GO:0006869">
    <property type="term" value="P:lipid transport"/>
    <property type="evidence" value="ECO:0007669"/>
    <property type="project" value="InterPro"/>
</dbReference>
<evidence type="ECO:0000256" key="3">
    <source>
        <dbReference type="ARBA" id="ARBA00023121"/>
    </source>
</evidence>
<protein>
    <recommendedName>
        <fullName evidence="4">Non-specific lipid-transfer protein</fullName>
    </recommendedName>
</protein>
<dbReference type="SUPFAM" id="SSF47699">
    <property type="entry name" value="Bifunctional inhibitor/lipid-transfer protein/seed storage 2S albumin"/>
    <property type="match status" value="1"/>
</dbReference>
<keyword evidence="8" id="KW-1185">Reference proteome</keyword>
<name>A0AAV1E093_OLDCO</name>
<evidence type="ECO:0000256" key="4">
    <source>
        <dbReference type="RuleBase" id="RU000628"/>
    </source>
</evidence>
<dbReference type="PRINTS" id="PR00382">
    <property type="entry name" value="LIPIDTRNSFER"/>
</dbReference>
<evidence type="ECO:0000313" key="7">
    <source>
        <dbReference type="EMBL" id="CAI9112891.1"/>
    </source>
</evidence>
<dbReference type="GO" id="GO:0031965">
    <property type="term" value="C:nuclear membrane"/>
    <property type="evidence" value="ECO:0007669"/>
    <property type="project" value="UniProtKB-SubCell"/>
</dbReference>
<feature type="chain" id="PRO_5043337113" description="Non-specific lipid-transfer protein" evidence="5">
    <location>
        <begin position="29"/>
        <end position="117"/>
    </location>
</feature>
<keyword evidence="5" id="KW-0732">Signal</keyword>
<dbReference type="SMART" id="SM00499">
    <property type="entry name" value="AAI"/>
    <property type="match status" value="1"/>
</dbReference>
<dbReference type="PANTHER" id="PTHR33076">
    <property type="entry name" value="NON-SPECIFIC LIPID-TRANSFER PROTEIN 2-RELATED"/>
    <property type="match status" value="1"/>
</dbReference>
<dbReference type="AlphaFoldDB" id="A0AAV1E093"/>
<dbReference type="InterPro" id="IPR016140">
    <property type="entry name" value="Bifunc_inhib/LTP/seed_store"/>
</dbReference>
<dbReference type="InterPro" id="IPR000528">
    <property type="entry name" value="Plant_nsLTP"/>
</dbReference>
<dbReference type="Proteomes" id="UP001161247">
    <property type="component" value="Chromosome 7"/>
</dbReference>
<evidence type="ECO:0000259" key="6">
    <source>
        <dbReference type="SMART" id="SM00499"/>
    </source>
</evidence>
<dbReference type="Gene3D" id="1.10.110.10">
    <property type="entry name" value="Plant lipid-transfer and hydrophobic proteins"/>
    <property type="match status" value="1"/>
</dbReference>
<dbReference type="Pfam" id="PF00234">
    <property type="entry name" value="Tryp_alpha_amyl"/>
    <property type="match status" value="1"/>
</dbReference>
<evidence type="ECO:0000256" key="2">
    <source>
        <dbReference type="ARBA" id="ARBA00022448"/>
    </source>
</evidence>
<sequence>MASNSALLIKLFCMGLLGLLILAPHAEAAISCGTVASSLAPCLSYIGGQPLNPKCCFNIKALKAAAATKADRQVVCGCLKGLAGNKQAVAKAPGLLKQCGVSIPYALNPKINCATVN</sequence>
<comment type="similarity">
    <text evidence="1 4">Belongs to the plant LTP family.</text>
</comment>
<evidence type="ECO:0000313" key="8">
    <source>
        <dbReference type="Proteomes" id="UP001161247"/>
    </source>
</evidence>
<dbReference type="GO" id="GO:0008289">
    <property type="term" value="F:lipid binding"/>
    <property type="evidence" value="ECO:0007669"/>
    <property type="project" value="UniProtKB-KW"/>
</dbReference>
<feature type="domain" description="Bifunctional inhibitor/plant lipid transfer protein/seed storage helical" evidence="6">
    <location>
        <begin position="32"/>
        <end position="113"/>
    </location>
</feature>
<feature type="signal peptide" evidence="5">
    <location>
        <begin position="1"/>
        <end position="28"/>
    </location>
</feature>
<gene>
    <name evidence="7" type="ORF">OLC1_LOCUS20000</name>
</gene>
<accession>A0AAV1E093</accession>
<organism evidence="7 8">
    <name type="scientific">Oldenlandia corymbosa var. corymbosa</name>
    <dbReference type="NCBI Taxonomy" id="529605"/>
    <lineage>
        <taxon>Eukaryota</taxon>
        <taxon>Viridiplantae</taxon>
        <taxon>Streptophyta</taxon>
        <taxon>Embryophyta</taxon>
        <taxon>Tracheophyta</taxon>
        <taxon>Spermatophyta</taxon>
        <taxon>Magnoliopsida</taxon>
        <taxon>eudicotyledons</taxon>
        <taxon>Gunneridae</taxon>
        <taxon>Pentapetalae</taxon>
        <taxon>asterids</taxon>
        <taxon>lamiids</taxon>
        <taxon>Gentianales</taxon>
        <taxon>Rubiaceae</taxon>
        <taxon>Rubioideae</taxon>
        <taxon>Spermacoceae</taxon>
        <taxon>Hedyotis-Oldenlandia complex</taxon>
        <taxon>Oldenlandia</taxon>
    </lineage>
</organism>
<reference evidence="7" key="1">
    <citation type="submission" date="2023-03" db="EMBL/GenBank/DDBJ databases">
        <authorList>
            <person name="Julca I."/>
        </authorList>
    </citation>
    <scope>NUCLEOTIDE SEQUENCE</scope>
</reference>